<keyword evidence="1" id="KW-0812">Transmembrane</keyword>
<evidence type="ECO:0000256" key="1">
    <source>
        <dbReference type="SAM" id="Phobius"/>
    </source>
</evidence>
<accession>A0A0F9M9D8</accession>
<reference evidence="2" key="1">
    <citation type="journal article" date="2015" name="Nature">
        <title>Complex archaea that bridge the gap between prokaryotes and eukaryotes.</title>
        <authorList>
            <person name="Spang A."/>
            <person name="Saw J.H."/>
            <person name="Jorgensen S.L."/>
            <person name="Zaremba-Niedzwiedzka K."/>
            <person name="Martijn J."/>
            <person name="Lind A.E."/>
            <person name="van Eijk R."/>
            <person name="Schleper C."/>
            <person name="Guy L."/>
            <person name="Ettema T.J."/>
        </authorList>
    </citation>
    <scope>NUCLEOTIDE SEQUENCE</scope>
</reference>
<protein>
    <submittedName>
        <fullName evidence="2">Uncharacterized protein</fullName>
    </submittedName>
</protein>
<feature type="transmembrane region" description="Helical" evidence="1">
    <location>
        <begin position="5"/>
        <end position="26"/>
    </location>
</feature>
<sequence>MNKGLLMIGILLGNLILTVIVMILGYRDAAWWISNPGTWFILLGFLAYGVLFDSKKRWPHLKTWDRFSRILTFGR</sequence>
<proteinExistence type="predicted"/>
<organism evidence="2">
    <name type="scientific">marine sediment metagenome</name>
    <dbReference type="NCBI Taxonomy" id="412755"/>
    <lineage>
        <taxon>unclassified sequences</taxon>
        <taxon>metagenomes</taxon>
        <taxon>ecological metagenomes</taxon>
    </lineage>
</organism>
<dbReference type="EMBL" id="LAZR01005162">
    <property type="protein sequence ID" value="KKN02304.1"/>
    <property type="molecule type" value="Genomic_DNA"/>
</dbReference>
<dbReference type="AlphaFoldDB" id="A0A0F9M9D8"/>
<evidence type="ECO:0000313" key="2">
    <source>
        <dbReference type="EMBL" id="KKN02304.1"/>
    </source>
</evidence>
<name>A0A0F9M9D8_9ZZZZ</name>
<keyword evidence="1" id="KW-1133">Transmembrane helix</keyword>
<gene>
    <name evidence="2" type="ORF">LCGC14_1118930</name>
</gene>
<keyword evidence="1" id="KW-0472">Membrane</keyword>
<comment type="caution">
    <text evidence="2">The sequence shown here is derived from an EMBL/GenBank/DDBJ whole genome shotgun (WGS) entry which is preliminary data.</text>
</comment>
<feature type="transmembrane region" description="Helical" evidence="1">
    <location>
        <begin position="32"/>
        <end position="52"/>
    </location>
</feature>